<evidence type="ECO:0000259" key="8">
    <source>
        <dbReference type="PROSITE" id="PS50014"/>
    </source>
</evidence>
<feature type="region of interest" description="Disordered" evidence="7">
    <location>
        <begin position="289"/>
        <end position="321"/>
    </location>
</feature>
<feature type="region of interest" description="Disordered" evidence="7">
    <location>
        <begin position="1"/>
        <end position="111"/>
    </location>
</feature>
<dbReference type="AlphaFoldDB" id="A0A9P0EBT6"/>
<comment type="subcellular location">
    <subcellularLocation>
        <location evidence="1">Nucleus</location>
    </subcellularLocation>
</comment>
<reference evidence="9" key="1">
    <citation type="submission" date="2022-01" db="EMBL/GenBank/DDBJ databases">
        <authorList>
            <person name="King R."/>
        </authorList>
    </citation>
    <scope>NUCLEOTIDE SEQUENCE</scope>
</reference>
<dbReference type="InterPro" id="IPR036427">
    <property type="entry name" value="Bromodomain-like_sf"/>
</dbReference>
<keyword evidence="10" id="KW-1185">Reference proteome</keyword>
<dbReference type="PROSITE" id="PS50014">
    <property type="entry name" value="BROMODOMAIN_2"/>
    <property type="match status" value="1"/>
</dbReference>
<dbReference type="InterPro" id="IPR021900">
    <property type="entry name" value="DUF3512"/>
</dbReference>
<evidence type="ECO:0000256" key="6">
    <source>
        <dbReference type="PROSITE-ProRule" id="PRU00035"/>
    </source>
</evidence>
<evidence type="ECO:0000313" key="10">
    <source>
        <dbReference type="Proteomes" id="UP001152798"/>
    </source>
</evidence>
<keyword evidence="5" id="KW-0539">Nucleus</keyword>
<dbReference type="Gene3D" id="1.20.920.10">
    <property type="entry name" value="Bromodomain-like"/>
    <property type="match status" value="1"/>
</dbReference>
<dbReference type="PRINTS" id="PR00503">
    <property type="entry name" value="BROMODOMAIN"/>
</dbReference>
<evidence type="ECO:0000256" key="4">
    <source>
        <dbReference type="ARBA" id="ARBA00023163"/>
    </source>
</evidence>
<dbReference type="GO" id="GO:0006357">
    <property type="term" value="P:regulation of transcription by RNA polymerase II"/>
    <property type="evidence" value="ECO:0007669"/>
    <property type="project" value="TreeGrafter"/>
</dbReference>
<organism evidence="9 10">
    <name type="scientific">Nezara viridula</name>
    <name type="common">Southern green stink bug</name>
    <name type="synonym">Cimex viridulus</name>
    <dbReference type="NCBI Taxonomy" id="85310"/>
    <lineage>
        <taxon>Eukaryota</taxon>
        <taxon>Metazoa</taxon>
        <taxon>Ecdysozoa</taxon>
        <taxon>Arthropoda</taxon>
        <taxon>Hexapoda</taxon>
        <taxon>Insecta</taxon>
        <taxon>Pterygota</taxon>
        <taxon>Neoptera</taxon>
        <taxon>Paraneoptera</taxon>
        <taxon>Hemiptera</taxon>
        <taxon>Heteroptera</taxon>
        <taxon>Panheteroptera</taxon>
        <taxon>Pentatomomorpha</taxon>
        <taxon>Pentatomoidea</taxon>
        <taxon>Pentatomidae</taxon>
        <taxon>Pentatominae</taxon>
        <taxon>Nezara</taxon>
    </lineage>
</organism>
<feature type="compositionally biased region" description="Basic residues" evidence="7">
    <location>
        <begin position="70"/>
        <end position="102"/>
    </location>
</feature>
<dbReference type="SMART" id="SM00297">
    <property type="entry name" value="BROMO"/>
    <property type="match status" value="1"/>
</dbReference>
<dbReference type="OrthoDB" id="21648at2759"/>
<evidence type="ECO:0000256" key="7">
    <source>
        <dbReference type="SAM" id="MobiDB-lite"/>
    </source>
</evidence>
<evidence type="ECO:0000256" key="2">
    <source>
        <dbReference type="ARBA" id="ARBA00023015"/>
    </source>
</evidence>
<dbReference type="InterPro" id="IPR001487">
    <property type="entry name" value="Bromodomain"/>
</dbReference>
<keyword evidence="2" id="KW-0805">Transcription regulation</keyword>
<sequence>MGSSKKHKKHKKDKYEDKGLIGEKPPALKLILKVGSSSTPEHSDSPGPHIQTSSYTVTPDDESLQSSSSFHKKSKKKKKKKDRDHDRHERKKRHHHKEKRKHNYDESSQDNISLIEESSTETPAQLKDTVVKNIEDAPSPDSAVNREARLCVQLLRQKQNRTPLQRVLDYLQQQLEKKDVKQVFAWPVTDQIAPGYSQTITQPMDFSTMRQKIDDNAYSNLNAYISDLRLMCNNAMIYNRPDTMYYKAAKRLLHAGLKFLSCEKLRQLAITFPIINQVPSEQLGFVTGSGNVIDDQETNSNDILEDNDKKENSDSPSPKRRHCNFVMENKFEAIPDDLSAEEILEIAQKSAKASAEKLSLKRPKTTMGFLRQKQDGSTSLAIFIPGNGLDSEQPQERPVSLGQLIGKLNHGTGQLQGFREDRRNIAKTVKPLNYGAFGSYAPSYDSTFANLSKEETDLIYETYGDENATIYAESVLNFARDCDYTLTMVDNLLDLLTGGEHRKAKNIIDEHRRFREEEERVRELMDIKSHSHIPTSSSKSDISNLKVEFEQLKTLSEFGIDTSFLNEFEGMKDNTVVQEKLEHTTALLEKLQQVQNDRLSTAPPPHLSQILPPSETELHLAEKITESLTELAKQVPPGAIIPVPAIRKAMGIVPETTLVSTATNTVLPMNNSVDGVVSLEGGESSGEEEPCVGVGVDFESELREFLESDTALSGFPLHDDKTIEEMLSES</sequence>
<name>A0A9P0EBT6_NEZVI</name>
<dbReference type="Pfam" id="PF00439">
    <property type="entry name" value="Bromodomain"/>
    <property type="match status" value="1"/>
</dbReference>
<gene>
    <name evidence="9" type="ORF">NEZAVI_LOCUS4440</name>
</gene>
<keyword evidence="4" id="KW-0804">Transcription</keyword>
<feature type="domain" description="Bromo" evidence="8">
    <location>
        <begin position="176"/>
        <end position="246"/>
    </location>
</feature>
<protein>
    <recommendedName>
        <fullName evidence="8">Bromo domain-containing protein</fullName>
    </recommendedName>
</protein>
<evidence type="ECO:0000256" key="5">
    <source>
        <dbReference type="ARBA" id="ARBA00023242"/>
    </source>
</evidence>
<dbReference type="SUPFAM" id="SSF47370">
    <property type="entry name" value="Bromodomain"/>
    <property type="match status" value="1"/>
</dbReference>
<feature type="compositionally biased region" description="Basic residues" evidence="7">
    <location>
        <begin position="1"/>
        <end position="12"/>
    </location>
</feature>
<dbReference type="Pfam" id="PF12024">
    <property type="entry name" value="DUF3512"/>
    <property type="match status" value="1"/>
</dbReference>
<evidence type="ECO:0000256" key="1">
    <source>
        <dbReference type="ARBA" id="ARBA00004123"/>
    </source>
</evidence>
<accession>A0A9P0EBT6</accession>
<dbReference type="GO" id="GO:0005634">
    <property type="term" value="C:nucleus"/>
    <property type="evidence" value="ECO:0007669"/>
    <property type="project" value="UniProtKB-SubCell"/>
</dbReference>
<dbReference type="EMBL" id="OV725078">
    <property type="protein sequence ID" value="CAH1393828.1"/>
    <property type="molecule type" value="Genomic_DNA"/>
</dbReference>
<evidence type="ECO:0000256" key="3">
    <source>
        <dbReference type="ARBA" id="ARBA00023117"/>
    </source>
</evidence>
<dbReference type="PANTHER" id="PTHR22881">
    <property type="entry name" value="BROMODOMAIN CONTAINING PROTEIN"/>
    <property type="match status" value="1"/>
</dbReference>
<evidence type="ECO:0000313" key="9">
    <source>
        <dbReference type="EMBL" id="CAH1393828.1"/>
    </source>
</evidence>
<dbReference type="PANTHER" id="PTHR22881:SF27">
    <property type="entry name" value="BROMODOMAIN CONTAINING 7_9"/>
    <property type="match status" value="1"/>
</dbReference>
<dbReference type="InterPro" id="IPR051831">
    <property type="entry name" value="Bromodomain_contain_prot"/>
</dbReference>
<proteinExistence type="predicted"/>
<dbReference type="Proteomes" id="UP001152798">
    <property type="component" value="Chromosome 2"/>
</dbReference>
<keyword evidence="3 6" id="KW-0103">Bromodomain</keyword>